<protein>
    <submittedName>
        <fullName evidence="1">Uncharacterized protein</fullName>
    </submittedName>
</protein>
<accession>A0A0S3RYA2</accession>
<organism evidence="1 2">
    <name type="scientific">Vigna angularis var. angularis</name>
    <dbReference type="NCBI Taxonomy" id="157739"/>
    <lineage>
        <taxon>Eukaryota</taxon>
        <taxon>Viridiplantae</taxon>
        <taxon>Streptophyta</taxon>
        <taxon>Embryophyta</taxon>
        <taxon>Tracheophyta</taxon>
        <taxon>Spermatophyta</taxon>
        <taxon>Magnoliopsida</taxon>
        <taxon>eudicotyledons</taxon>
        <taxon>Gunneridae</taxon>
        <taxon>Pentapetalae</taxon>
        <taxon>rosids</taxon>
        <taxon>fabids</taxon>
        <taxon>Fabales</taxon>
        <taxon>Fabaceae</taxon>
        <taxon>Papilionoideae</taxon>
        <taxon>50 kb inversion clade</taxon>
        <taxon>NPAAA clade</taxon>
        <taxon>indigoferoid/millettioid clade</taxon>
        <taxon>Phaseoleae</taxon>
        <taxon>Vigna</taxon>
    </lineage>
</organism>
<evidence type="ECO:0000313" key="1">
    <source>
        <dbReference type="EMBL" id="BAT85578.1"/>
    </source>
</evidence>
<evidence type="ECO:0000313" key="2">
    <source>
        <dbReference type="Proteomes" id="UP000291084"/>
    </source>
</evidence>
<feature type="non-terminal residue" evidence="1">
    <location>
        <position position="1"/>
    </location>
</feature>
<keyword evidence="2" id="KW-1185">Reference proteome</keyword>
<reference evidence="1 2" key="1">
    <citation type="journal article" date="2015" name="Sci. Rep.">
        <title>The power of single molecule real-time sequencing technology in the de novo assembly of a eukaryotic genome.</title>
        <authorList>
            <person name="Sakai H."/>
            <person name="Naito K."/>
            <person name="Ogiso-Tanaka E."/>
            <person name="Takahashi Y."/>
            <person name="Iseki K."/>
            <person name="Muto C."/>
            <person name="Satou K."/>
            <person name="Teruya K."/>
            <person name="Shiroma A."/>
            <person name="Shimoji M."/>
            <person name="Hirano T."/>
            <person name="Itoh T."/>
            <person name="Kaga A."/>
            <person name="Tomooka N."/>
        </authorList>
    </citation>
    <scope>NUCLEOTIDE SEQUENCE [LARGE SCALE GENOMIC DNA]</scope>
    <source>
        <strain evidence="2">cv. Shumari</strain>
    </source>
</reference>
<sequence length="72" mass="8593">WLIGSRLNHREIGPNLEHRRPKHGYCFLHFTVPKCIPTITGKVQPLRKKIKNMKKKFRKEVFFQNISNVKIP</sequence>
<gene>
    <name evidence="1" type="primary">Vigan.04G314000</name>
    <name evidence="1" type="ORF">VIGAN_04314000</name>
</gene>
<proteinExistence type="predicted"/>
<dbReference type="Proteomes" id="UP000291084">
    <property type="component" value="Chromosome 4"/>
</dbReference>
<dbReference type="EMBL" id="AP015037">
    <property type="protein sequence ID" value="BAT85578.1"/>
    <property type="molecule type" value="Genomic_DNA"/>
</dbReference>
<dbReference type="AlphaFoldDB" id="A0A0S3RYA2"/>
<name>A0A0S3RYA2_PHAAN</name>